<dbReference type="PRINTS" id="PR00081">
    <property type="entry name" value="GDHRDH"/>
</dbReference>
<dbReference type="InterPro" id="IPR052184">
    <property type="entry name" value="SDR_enzymes"/>
</dbReference>
<dbReference type="RefSeq" id="WP_061900592.1">
    <property type="nucleotide sequence ID" value="NZ_CAXYEW010000040.1"/>
</dbReference>
<gene>
    <name evidence="2" type="ORF">ATY35_19045</name>
</gene>
<organism evidence="2 3">
    <name type="scientific">Vibrio cidicii</name>
    <dbReference type="NCBI Taxonomy" id="1763883"/>
    <lineage>
        <taxon>Bacteria</taxon>
        <taxon>Pseudomonadati</taxon>
        <taxon>Pseudomonadota</taxon>
        <taxon>Gammaproteobacteria</taxon>
        <taxon>Vibrionales</taxon>
        <taxon>Vibrionaceae</taxon>
        <taxon>Vibrio</taxon>
    </lineage>
</organism>
<dbReference type="InterPro" id="IPR002347">
    <property type="entry name" value="SDR_fam"/>
</dbReference>
<evidence type="ECO:0008006" key="4">
    <source>
        <dbReference type="Google" id="ProtNLM"/>
    </source>
</evidence>
<dbReference type="Gene3D" id="3.40.50.720">
    <property type="entry name" value="NAD(P)-binding Rossmann-like Domain"/>
    <property type="match status" value="1"/>
</dbReference>
<reference evidence="2 3" key="1">
    <citation type="submission" date="2015-12" db="EMBL/GenBank/DDBJ databases">
        <authorList>
            <person name="Tarr C.L."/>
            <person name="Gladney L.M."/>
        </authorList>
    </citation>
    <scope>NUCLEOTIDE SEQUENCE [LARGE SCALE GENOMIC DNA]</scope>
    <source>
        <strain evidence="2 3">1048-83</strain>
    </source>
</reference>
<sequence>MKTVLVTGINRGIGSEITKLLLEKGYRVLGLIRGNYTNSINNKNLEIYSIDLSNSNELEKLIFEIIEHSGQSVDFVINNAAIMKDSQLLDFNFHDFKQSLDVNTTAPYIISSMFAKEMLKKGSGRIINISSEWGSFDKGLQGPPLYSISKAALNALTVSLSKETFGEVEICAVCPGWVKTEMGGPDAPDLPRDAALEILNLLETKDRINGCFFQYGSKLNW</sequence>
<dbReference type="EMBL" id="LOBP01000170">
    <property type="protein sequence ID" value="KYN82959.1"/>
    <property type="molecule type" value="Genomic_DNA"/>
</dbReference>
<dbReference type="SUPFAM" id="SSF51735">
    <property type="entry name" value="NAD(P)-binding Rossmann-fold domains"/>
    <property type="match status" value="1"/>
</dbReference>
<keyword evidence="3" id="KW-1185">Reference proteome</keyword>
<evidence type="ECO:0000313" key="3">
    <source>
        <dbReference type="Proteomes" id="UP000075609"/>
    </source>
</evidence>
<evidence type="ECO:0000313" key="2">
    <source>
        <dbReference type="EMBL" id="KYN82959.1"/>
    </source>
</evidence>
<proteinExistence type="inferred from homology"/>
<comment type="similarity">
    <text evidence="1">Belongs to the short-chain dehydrogenases/reductases (SDR) family.</text>
</comment>
<dbReference type="InterPro" id="IPR036291">
    <property type="entry name" value="NAD(P)-bd_dom_sf"/>
</dbReference>
<dbReference type="Proteomes" id="UP000075609">
    <property type="component" value="Unassembled WGS sequence"/>
</dbReference>
<evidence type="ECO:0000256" key="1">
    <source>
        <dbReference type="RuleBase" id="RU000363"/>
    </source>
</evidence>
<accession>A0ABR5VYC3</accession>
<dbReference type="Pfam" id="PF00106">
    <property type="entry name" value="adh_short"/>
    <property type="match status" value="1"/>
</dbReference>
<comment type="caution">
    <text evidence="2">The sequence shown here is derived from an EMBL/GenBank/DDBJ whole genome shotgun (WGS) entry which is preliminary data.</text>
</comment>
<dbReference type="PANTHER" id="PTHR45458:SF3">
    <property type="entry name" value="CHAIN DEHYDROGENASE (ATSC), PUTATIVE-RELATED"/>
    <property type="match status" value="1"/>
</dbReference>
<protein>
    <recommendedName>
        <fullName evidence="4">Short-chain dehydrogenase</fullName>
    </recommendedName>
</protein>
<dbReference type="PRINTS" id="PR00080">
    <property type="entry name" value="SDRFAMILY"/>
</dbReference>
<name>A0ABR5VYC3_9VIBR</name>
<dbReference type="CDD" id="cd05233">
    <property type="entry name" value="SDR_c"/>
    <property type="match status" value="1"/>
</dbReference>
<dbReference type="PANTHER" id="PTHR45458">
    <property type="entry name" value="SHORT-CHAIN DEHYDROGENASE/REDUCTASE SDR"/>
    <property type="match status" value="1"/>
</dbReference>